<name>A0ABV2T4Z8_9BACT</name>
<keyword evidence="3" id="KW-1185">Reference proteome</keyword>
<dbReference type="Pfam" id="PF11138">
    <property type="entry name" value="DUF2911"/>
    <property type="match status" value="1"/>
</dbReference>
<accession>A0ABV2T4Z8</accession>
<dbReference type="RefSeq" id="WP_354660752.1">
    <property type="nucleotide sequence ID" value="NZ_JBEXAC010000001.1"/>
</dbReference>
<evidence type="ECO:0000256" key="1">
    <source>
        <dbReference type="SAM" id="SignalP"/>
    </source>
</evidence>
<keyword evidence="1" id="KW-0732">Signal</keyword>
<dbReference type="InterPro" id="IPR021314">
    <property type="entry name" value="DUF2911"/>
</dbReference>
<sequence>MKQMILLLSFLVGASSMVFSQAPKSPAVTAEGKNVKVAYGQPSKRNRVIFGELVPYGQVWRTGANKATEITFAKDGTLGGKPVKAGTYTLFTIPEAKEWTIILNSQLGQFGAFDYDKNKGKNVVEVKAPVKTISGAAVEKFTISVPAGKLVFEWDKTKVEVPAQF</sequence>
<gene>
    <name evidence="2" type="ORF">ABR189_12085</name>
</gene>
<feature type="signal peptide" evidence="1">
    <location>
        <begin position="1"/>
        <end position="20"/>
    </location>
</feature>
<dbReference type="EMBL" id="JBEXAC010000001">
    <property type="protein sequence ID" value="MET6998117.1"/>
    <property type="molecule type" value="Genomic_DNA"/>
</dbReference>
<dbReference type="Proteomes" id="UP001549749">
    <property type="component" value="Unassembled WGS sequence"/>
</dbReference>
<comment type="caution">
    <text evidence="2">The sequence shown here is derived from an EMBL/GenBank/DDBJ whole genome shotgun (WGS) entry which is preliminary data.</text>
</comment>
<reference evidence="2 3" key="1">
    <citation type="submission" date="2024-06" db="EMBL/GenBank/DDBJ databases">
        <title>Chitinophaga defluvii sp. nov., isolated from municipal sewage.</title>
        <authorList>
            <person name="Zhang L."/>
        </authorList>
    </citation>
    <scope>NUCLEOTIDE SEQUENCE [LARGE SCALE GENOMIC DNA]</scope>
    <source>
        <strain evidence="2 3">H8</strain>
    </source>
</reference>
<evidence type="ECO:0000313" key="2">
    <source>
        <dbReference type="EMBL" id="MET6998117.1"/>
    </source>
</evidence>
<evidence type="ECO:0000313" key="3">
    <source>
        <dbReference type="Proteomes" id="UP001549749"/>
    </source>
</evidence>
<protein>
    <submittedName>
        <fullName evidence="2">DUF2911 domain-containing protein</fullName>
    </submittedName>
</protein>
<proteinExistence type="predicted"/>
<organism evidence="2 3">
    <name type="scientific">Chitinophaga defluvii</name>
    <dbReference type="NCBI Taxonomy" id="3163343"/>
    <lineage>
        <taxon>Bacteria</taxon>
        <taxon>Pseudomonadati</taxon>
        <taxon>Bacteroidota</taxon>
        <taxon>Chitinophagia</taxon>
        <taxon>Chitinophagales</taxon>
        <taxon>Chitinophagaceae</taxon>
        <taxon>Chitinophaga</taxon>
    </lineage>
</organism>
<feature type="chain" id="PRO_5045335553" evidence="1">
    <location>
        <begin position="21"/>
        <end position="165"/>
    </location>
</feature>